<dbReference type="SMART" id="SM00320">
    <property type="entry name" value="WD40"/>
    <property type="match status" value="2"/>
</dbReference>
<dbReference type="SUPFAM" id="SSF50998">
    <property type="entry name" value="Quinoprotein alcohol dehydrogenase-like"/>
    <property type="match status" value="1"/>
</dbReference>
<dbReference type="InterPro" id="IPR027417">
    <property type="entry name" value="P-loop_NTPase"/>
</dbReference>
<name>A0ABN8M3T4_9CNID</name>
<dbReference type="InterPro" id="IPR015943">
    <property type="entry name" value="WD40/YVTN_repeat-like_dom_sf"/>
</dbReference>
<dbReference type="InterPro" id="IPR058056">
    <property type="entry name" value="WH_TANC1/2"/>
</dbReference>
<dbReference type="InterPro" id="IPR011047">
    <property type="entry name" value="Quinoprotein_ADH-like_sf"/>
</dbReference>
<dbReference type="Pfam" id="PF24883">
    <property type="entry name" value="NPHP3_N"/>
    <property type="match status" value="1"/>
</dbReference>
<keyword evidence="5" id="KW-1185">Reference proteome</keyword>
<dbReference type="PANTHER" id="PTHR10039">
    <property type="entry name" value="AMELOGENIN"/>
    <property type="match status" value="1"/>
</dbReference>
<organism evidence="4 5">
    <name type="scientific">Porites evermanni</name>
    <dbReference type="NCBI Taxonomy" id="104178"/>
    <lineage>
        <taxon>Eukaryota</taxon>
        <taxon>Metazoa</taxon>
        <taxon>Cnidaria</taxon>
        <taxon>Anthozoa</taxon>
        <taxon>Hexacorallia</taxon>
        <taxon>Scleractinia</taxon>
        <taxon>Fungiina</taxon>
        <taxon>Poritidae</taxon>
        <taxon>Porites</taxon>
    </lineage>
</organism>
<comment type="caution">
    <text evidence="4">The sequence shown here is derived from an EMBL/GenBank/DDBJ whole genome shotgun (WGS) entry which is preliminary data.</text>
</comment>
<dbReference type="InterPro" id="IPR056884">
    <property type="entry name" value="NPHP3-like_N"/>
</dbReference>
<dbReference type="Gene3D" id="3.40.50.300">
    <property type="entry name" value="P-loop containing nucleotide triphosphate hydrolases"/>
    <property type="match status" value="1"/>
</dbReference>
<dbReference type="EMBL" id="CALNXI010000296">
    <property type="protein sequence ID" value="CAH3024262.1"/>
    <property type="molecule type" value="Genomic_DNA"/>
</dbReference>
<evidence type="ECO:0000313" key="5">
    <source>
        <dbReference type="Proteomes" id="UP001159427"/>
    </source>
</evidence>
<dbReference type="Pfam" id="PF18738">
    <property type="entry name" value="HEPN_DZIP3"/>
    <property type="match status" value="1"/>
</dbReference>
<protein>
    <recommendedName>
        <fullName evidence="3">NACHT domain-containing protein</fullName>
    </recommendedName>
</protein>
<dbReference type="InterPro" id="IPR007111">
    <property type="entry name" value="NACHT_NTPase"/>
</dbReference>
<evidence type="ECO:0000256" key="2">
    <source>
        <dbReference type="SAM" id="Coils"/>
    </source>
</evidence>
<evidence type="ECO:0000256" key="1">
    <source>
        <dbReference type="ARBA" id="ARBA00022737"/>
    </source>
</evidence>
<dbReference type="PROSITE" id="PS50837">
    <property type="entry name" value="NACHT"/>
    <property type="match status" value="1"/>
</dbReference>
<dbReference type="SUPFAM" id="SSF52540">
    <property type="entry name" value="P-loop containing nucleoside triphosphate hydrolases"/>
    <property type="match status" value="1"/>
</dbReference>
<evidence type="ECO:0000259" key="3">
    <source>
        <dbReference type="PROSITE" id="PS50837"/>
    </source>
</evidence>
<dbReference type="InterPro" id="IPR001680">
    <property type="entry name" value="WD40_rpt"/>
</dbReference>
<reference evidence="4 5" key="1">
    <citation type="submission" date="2022-05" db="EMBL/GenBank/DDBJ databases">
        <authorList>
            <consortium name="Genoscope - CEA"/>
            <person name="William W."/>
        </authorList>
    </citation>
    <scope>NUCLEOTIDE SEQUENCE [LARGE SCALE GENOMIC DNA]</scope>
</reference>
<proteinExistence type="predicted"/>
<accession>A0ABN8M3T4</accession>
<gene>
    <name evidence="4" type="ORF">PEVE_00022118</name>
</gene>
<sequence>MAAAAPSALASSVEKTNGAKLSRLLIDGGTTVLRKIFDGHHPPANLITDLNAYYPILNNLLRRRVLNGHQWDKLFPPGGVPPDSNTFDITLLFLLLTNICGLTAPPSGWHTKPPSSDTSHEANLTRVKFYRNILYGHVTTTDVDTPTFSALWTEISGVLVSLGLDQAEVDRLKAEKGGEQDYIDVLIEWAVSEEDIKSQLKALKNIEQSQTQSQQAIEDIAVSLQEVRQAVEELRQQRDEEKDAVLQKLARSEFRGDIDYYVQRFQADTREWVFDRVQNWLDDTSSQNRVMVISGNAGMGKSVIAAVICKRMQDAGRLSGSHFCQYNNVRYRKPQLMIQSLACHLSHALPKYREALVEQLTRNQGADDLNNINVEELFALLFKEPLSLVSDPGRNMLMVIDGLDESEYQGRNELLEVIANQFCKLPPWIRFLVTTRPATNIAEKLKHLKPFELQSNDERNLEDIRIYLERKVGYLFKPEDKDELVEKLVLKCEGLILYAHFLVLFLTENKSVLSQEELDDSLPLGISEVYHSYFKRLENELMRELDMKEETFLNLLAAITASREPLPIAFVSRILVPRTNSTLAKRKVRRALGSVSALLPIRDDCLHVIHKSVKDWLTDTSCYGEHEYAMDENDGHRILADLCSEELDKLKEKSLEDVNFSATDRYALYHGARHMLHLGVDIKARALDDLIATYLTDLQLVYAKTYKTALLTNCLDNTKRLVLWSLENGSEISRFTSDQDILSFAWSHDERLLAVSHSTGMICLVDAMDGFKSLARTTTPEICGMLKFSPDRRFLFCWHWTNKIVENRTTQELRSYCLRVSGETYQTFGLDVFSDEVSYSHREFGSCSDRGFSLGDLVFSDEASSINFVLNEESLLRCEWREIEMVNTNNLTPNNQGKVTGIAFSSDGKFVYVMSDTLVISWSMTSGKLEEKNNFESARPFCLVAVRGGVLITKGGGALELWDDHLSECLKRWNNLPGIKHVIPLLDNRVAFVRECGVEVLDTSSGEMMSIIPLLHGITRVITCNSRCQLLTSSASDSLQLVDNMAVVWKKEYSPASYVTVRGAVFSPTEKFLVLWTNEPTYVLDAVSGRTCCTLPIMGLEIPVDGCKFVSDEECVIAVDLPCSVQLFNVKSGALLSVIDVEGKVACLTARPQLFAIGLENSSPSFKVFKVHLPHN</sequence>
<dbReference type="Proteomes" id="UP001159427">
    <property type="component" value="Unassembled WGS sequence"/>
</dbReference>
<evidence type="ECO:0000313" key="4">
    <source>
        <dbReference type="EMBL" id="CAH3024262.1"/>
    </source>
</evidence>
<feature type="domain" description="NACHT" evidence="3">
    <location>
        <begin position="289"/>
        <end position="437"/>
    </location>
</feature>
<dbReference type="InterPro" id="IPR041249">
    <property type="entry name" value="HEPN_DZIP3"/>
</dbReference>
<dbReference type="Pfam" id="PF25521">
    <property type="entry name" value="WHD_TANC1"/>
    <property type="match status" value="1"/>
</dbReference>
<feature type="coiled-coil region" evidence="2">
    <location>
        <begin position="217"/>
        <end position="251"/>
    </location>
</feature>
<dbReference type="Gene3D" id="2.130.10.10">
    <property type="entry name" value="YVTN repeat-like/Quinoprotein amine dehydrogenase"/>
    <property type="match status" value="2"/>
</dbReference>
<keyword evidence="1" id="KW-0677">Repeat</keyword>
<keyword evidence="2" id="KW-0175">Coiled coil</keyword>